<keyword evidence="8" id="KW-1185">Reference proteome</keyword>
<dbReference type="RefSeq" id="WP_254156388.1">
    <property type="nucleotide sequence ID" value="NZ_JAHESD010000074.1"/>
</dbReference>
<dbReference type="CDD" id="cd17934">
    <property type="entry name" value="DEXXQc_Upf1-like"/>
    <property type="match status" value="1"/>
</dbReference>
<dbReference type="PANTHER" id="PTHR43788">
    <property type="entry name" value="DNA2/NAM7 HELICASE FAMILY MEMBER"/>
    <property type="match status" value="1"/>
</dbReference>
<dbReference type="Pfam" id="PF13604">
    <property type="entry name" value="AAA_30"/>
    <property type="match status" value="1"/>
</dbReference>
<keyword evidence="1" id="KW-0547">Nucleotide-binding</keyword>
<evidence type="ECO:0000256" key="4">
    <source>
        <dbReference type="ARBA" id="ARBA00022840"/>
    </source>
</evidence>
<keyword evidence="3" id="KW-0347">Helicase</keyword>
<dbReference type="InterPro" id="IPR047187">
    <property type="entry name" value="SF1_C_Upf1"/>
</dbReference>
<dbReference type="CDD" id="cd18808">
    <property type="entry name" value="SF1_C_Upf1"/>
    <property type="match status" value="1"/>
</dbReference>
<dbReference type="InterPro" id="IPR019993">
    <property type="entry name" value="RecB_nuclease_TM0106_put"/>
</dbReference>
<proteinExistence type="predicted"/>
<keyword evidence="2" id="KW-0378">Hydrolase</keyword>
<evidence type="ECO:0000259" key="6">
    <source>
        <dbReference type="Pfam" id="PF13482"/>
    </source>
</evidence>
<comment type="caution">
    <text evidence="7">The sequence shown here is derived from an EMBL/GenBank/DDBJ whole genome shotgun (WGS) entry which is preliminary data.</text>
</comment>
<feature type="domain" description="YprB ribonuclease H-like" evidence="6">
    <location>
        <begin position="314"/>
        <end position="497"/>
    </location>
</feature>
<dbReference type="InterPro" id="IPR041679">
    <property type="entry name" value="DNA2/NAM7-like_C"/>
</dbReference>
<evidence type="ECO:0000256" key="2">
    <source>
        <dbReference type="ARBA" id="ARBA00022801"/>
    </source>
</evidence>
<dbReference type="EMBL" id="JAHESD010000074">
    <property type="protein sequence ID" value="MBT1705942.1"/>
    <property type="molecule type" value="Genomic_DNA"/>
</dbReference>
<feature type="domain" description="DNA2/NAM7 helicase-like C-terminal" evidence="5">
    <location>
        <begin position="926"/>
        <end position="1101"/>
    </location>
</feature>
<reference evidence="7 8" key="1">
    <citation type="submission" date="2021-05" db="EMBL/GenBank/DDBJ databases">
        <title>A Polyphasic approach of four new species of the genus Ohtaekwangia: Ohtaekwangia histidinii sp. nov., Ohtaekwangia cretensis sp. nov., Ohtaekwangia indiensis sp. nov., Ohtaekwangia reichenbachii sp. nov. from diverse environment.</title>
        <authorList>
            <person name="Octaviana S."/>
        </authorList>
    </citation>
    <scope>NUCLEOTIDE SEQUENCE [LARGE SCALE GENOMIC DNA]</scope>
    <source>
        <strain evidence="7 8">PWU20</strain>
    </source>
</reference>
<protein>
    <submittedName>
        <fullName evidence="7">TM0106 family RecB-like putative nuclease</fullName>
    </submittedName>
</protein>
<dbReference type="NCBIfam" id="TIGR03491">
    <property type="entry name" value="TM0106 family RecB-like putative nuclease"/>
    <property type="match status" value="1"/>
</dbReference>
<dbReference type="Pfam" id="PF13482">
    <property type="entry name" value="RNase_H_2"/>
    <property type="match status" value="1"/>
</dbReference>
<keyword evidence="4" id="KW-0067">ATP-binding</keyword>
<sequence>MKYANNQYTFAASDLSTYLSCRHATQLHKQYLTEDKQIPHYHDPVLEALIQRGAAHEKAYVDYLRARGLTSTSGERKSCEETIRAMAAGADVIVQGQLKHNEWSGYPDILIRVEGKSQFGNWQYEVQDTKLSRNTRTSAIIQLCFYTELLAIIQGQEPEKFAVVMPGDPFIIENFQFRDFKAYYNVVRKNFRTAINNNVTTYPEPVEHCTICNWWQTCNEQRRKDDHLSFVAGLRKTQIQDLKIQSIETLQAFALAQNLDRPKRGNLENLVKKKKQASIQYDARVKDTLLHEVVLPMEEKRGFNRLPEPSPGDVYIDIEGDAFFKGGSLEYLFGIVITDNNNELKYNSYWATTRAEEKQAFISVMEFILERMKKYPGLFIYHYGHYEPTTFKRLAHHYAVYEQELDDFLRRGKFVDLHVVVKEALIASVERYSLKDIEKFAQYTRQVDLREAGVSRKQLERSLQLNEFNSLPEAIIESVRGYNEDDCLATHALHQWLEGERTKLIKSGQSITRPVFTSDPPDEKLIELEKRSKLLFESLTKSLPEDRDTWNDEHKAKWLLANQLQYFRRENKTAWWEHFRLQKAAHDDLMEERKALVGLVFQKDVASTGRLPVHQYKFPDQETTLKEDDDLYVVNSYNEEDPIGIRLGTITRIDCENGLVEIKKTGKTIDLHPIAVHEYDVIGIEQLWRAILAIANEVDDNGLRRIGDYVAAKDLLMNRRPQLKTTDVVGIQPGEAVSDAATRLALNLNRSILPIQGPPGTGKTFTGAHIIINLIRAKKTVGVTAVSHRVITTLFETIYREAKKLSVAVDFVHKVTEKQQMPDWVKQHTDKKKIKKGIESYAITGGTAWLWADDDFRDCVDYLIVDEAGQMAMSQVLAASRACSNLILLGDPQQLEQPQRGAHPEGSGVAALTHLLEGSAVMPEGKGLFLDVTRRINPSIAKFTSEIFYDNKLKALPELSNQKISGGTWFDGDGLFYVPVEHGGNQNRSDEEIERVKLIVDNLLKSGSWSDDKGMRYRISPKDILVVAPYNAQVDGLKAKLKDVDVGTVDKFQGREAPVVIYAMTASTVEDAPRGMDFLFNPNRLNVATSRAKCICILVASPSLFEAECNTIEQMRWVNGLCRYRELSKEI</sequence>
<dbReference type="Pfam" id="PF13087">
    <property type="entry name" value="AAA_12"/>
    <property type="match status" value="1"/>
</dbReference>
<name>A0ABS5VWY7_9BACT</name>
<organism evidence="7 8">
    <name type="scientific">Chryseosolibacter indicus</name>
    <dbReference type="NCBI Taxonomy" id="2782351"/>
    <lineage>
        <taxon>Bacteria</taxon>
        <taxon>Pseudomonadati</taxon>
        <taxon>Bacteroidota</taxon>
        <taxon>Cytophagia</taxon>
        <taxon>Cytophagales</taxon>
        <taxon>Chryseotaleaceae</taxon>
        <taxon>Chryseosolibacter</taxon>
    </lineage>
</organism>
<dbReference type="InterPro" id="IPR027417">
    <property type="entry name" value="P-loop_NTPase"/>
</dbReference>
<dbReference type="InterPro" id="IPR038720">
    <property type="entry name" value="YprB_RNase_H-like_dom"/>
</dbReference>
<dbReference type="InterPro" id="IPR050534">
    <property type="entry name" value="Coronavir_polyprotein_1ab"/>
</dbReference>
<dbReference type="Gene3D" id="3.40.50.300">
    <property type="entry name" value="P-loop containing nucleotide triphosphate hydrolases"/>
    <property type="match status" value="2"/>
</dbReference>
<dbReference type="Proteomes" id="UP000772618">
    <property type="component" value="Unassembled WGS sequence"/>
</dbReference>
<evidence type="ECO:0000313" key="7">
    <source>
        <dbReference type="EMBL" id="MBT1705942.1"/>
    </source>
</evidence>
<gene>
    <name evidence="7" type="ORF">KK060_21810</name>
</gene>
<dbReference type="SUPFAM" id="SSF52540">
    <property type="entry name" value="P-loop containing nucleoside triphosphate hydrolases"/>
    <property type="match status" value="1"/>
</dbReference>
<accession>A0ABS5VWY7</accession>
<evidence type="ECO:0000259" key="5">
    <source>
        <dbReference type="Pfam" id="PF13087"/>
    </source>
</evidence>
<evidence type="ECO:0000256" key="3">
    <source>
        <dbReference type="ARBA" id="ARBA00022806"/>
    </source>
</evidence>
<evidence type="ECO:0000313" key="8">
    <source>
        <dbReference type="Proteomes" id="UP000772618"/>
    </source>
</evidence>
<evidence type="ECO:0000256" key="1">
    <source>
        <dbReference type="ARBA" id="ARBA00022741"/>
    </source>
</evidence>
<dbReference type="PANTHER" id="PTHR43788:SF8">
    <property type="entry name" value="DNA-BINDING PROTEIN SMUBP-2"/>
    <property type="match status" value="1"/>
</dbReference>